<organism evidence="2 3">
    <name type="scientific">Mesorhizobium retamae</name>
    <dbReference type="NCBI Taxonomy" id="2912854"/>
    <lineage>
        <taxon>Bacteria</taxon>
        <taxon>Pseudomonadati</taxon>
        <taxon>Pseudomonadota</taxon>
        <taxon>Alphaproteobacteria</taxon>
        <taxon>Hyphomicrobiales</taxon>
        <taxon>Phyllobacteriaceae</taxon>
        <taxon>Mesorhizobium</taxon>
    </lineage>
</organism>
<dbReference type="Proteomes" id="UP001201701">
    <property type="component" value="Unassembled WGS sequence"/>
</dbReference>
<evidence type="ECO:0000313" key="2">
    <source>
        <dbReference type="EMBL" id="MCG7503467.1"/>
    </source>
</evidence>
<dbReference type="InterPro" id="IPR035437">
    <property type="entry name" value="SNase_OB-fold_sf"/>
</dbReference>
<dbReference type="Gene3D" id="2.40.50.90">
    <property type="match status" value="1"/>
</dbReference>
<dbReference type="SUPFAM" id="SSF50199">
    <property type="entry name" value="Staphylococcal nuclease"/>
    <property type="match status" value="1"/>
</dbReference>
<dbReference type="EMBL" id="JAKREW010000001">
    <property type="protein sequence ID" value="MCG7503467.1"/>
    <property type="molecule type" value="Genomic_DNA"/>
</dbReference>
<dbReference type="RefSeq" id="WP_239360762.1">
    <property type="nucleotide sequence ID" value="NZ_JAKREW010000001.1"/>
</dbReference>
<dbReference type="Pfam" id="PF00565">
    <property type="entry name" value="SNase"/>
    <property type="match status" value="1"/>
</dbReference>
<name>A0ABS9Q7S2_9HYPH</name>
<comment type="caution">
    <text evidence="2">The sequence shown here is derived from an EMBL/GenBank/DDBJ whole genome shotgun (WGS) entry which is preliminary data.</text>
</comment>
<evidence type="ECO:0000313" key="3">
    <source>
        <dbReference type="Proteomes" id="UP001201701"/>
    </source>
</evidence>
<sequence>MSRSWSQRPRRRPYQQRPRSTWRKFFDYTLAVLFLALVALVVARFDRVSTRQESGKAIVNDGDTITLGNERIRLRGIDAPEYTQSCKRDGADYPCGKLSRQALAKLIGGRAVSCSGWQRDRYDRLLGDCKVGDLDLNAEQVKAGWAVAYGDYELEEAAARVKRAGIWAGSFEEPRDWRRTHEGVVEPKHGTLASVGDTLRELFRFH</sequence>
<protein>
    <submittedName>
        <fullName evidence="2">Thermonuclease family protein</fullName>
    </submittedName>
</protein>
<dbReference type="PROSITE" id="PS50830">
    <property type="entry name" value="TNASE_3"/>
    <property type="match status" value="1"/>
</dbReference>
<dbReference type="PANTHER" id="PTHR12302:SF26">
    <property type="entry name" value="BLR1266 PROTEIN"/>
    <property type="match status" value="1"/>
</dbReference>
<keyword evidence="3" id="KW-1185">Reference proteome</keyword>
<proteinExistence type="predicted"/>
<dbReference type="PANTHER" id="PTHR12302">
    <property type="entry name" value="EBNA2 BINDING PROTEIN P100"/>
    <property type="match status" value="1"/>
</dbReference>
<evidence type="ECO:0000259" key="1">
    <source>
        <dbReference type="PROSITE" id="PS50830"/>
    </source>
</evidence>
<accession>A0ABS9Q7S2</accession>
<gene>
    <name evidence="2" type="ORF">L4923_00385</name>
</gene>
<dbReference type="SMART" id="SM00318">
    <property type="entry name" value="SNc"/>
    <property type="match status" value="1"/>
</dbReference>
<reference evidence="2 3" key="1">
    <citation type="submission" date="2022-02" db="EMBL/GenBank/DDBJ databases">
        <title>Draft genome sequence of Mezorhizobium retamae strain IRAMC:0171 isolated from Retama raetam nodules.</title>
        <authorList>
            <person name="Bengaied R."/>
            <person name="Sbissi I."/>
            <person name="Huber K."/>
            <person name="Ghodbane F."/>
            <person name="Nouioui I."/>
            <person name="Tarhouni M."/>
            <person name="Gtari M."/>
        </authorList>
    </citation>
    <scope>NUCLEOTIDE SEQUENCE [LARGE SCALE GENOMIC DNA]</scope>
    <source>
        <strain evidence="2 3">IRAMC:0171</strain>
    </source>
</reference>
<dbReference type="InterPro" id="IPR016071">
    <property type="entry name" value="Staphylococal_nuclease_OB-fold"/>
</dbReference>
<feature type="domain" description="TNase-like" evidence="1">
    <location>
        <begin position="59"/>
        <end position="169"/>
    </location>
</feature>